<dbReference type="InterPro" id="IPR005064">
    <property type="entry name" value="BUG"/>
</dbReference>
<proteinExistence type="inferred from homology"/>
<dbReference type="EMBL" id="JBHUIJ010000024">
    <property type="protein sequence ID" value="MFD2239088.1"/>
    <property type="molecule type" value="Genomic_DNA"/>
</dbReference>
<gene>
    <name evidence="3" type="ORF">ACFSKQ_16675</name>
</gene>
<dbReference type="InterPro" id="IPR042100">
    <property type="entry name" value="Bug_dom1"/>
</dbReference>
<feature type="signal peptide" evidence="2">
    <location>
        <begin position="1"/>
        <end position="26"/>
    </location>
</feature>
<dbReference type="Gene3D" id="3.40.190.150">
    <property type="entry name" value="Bordetella uptake gene, domain 1"/>
    <property type="match status" value="1"/>
</dbReference>
<evidence type="ECO:0000313" key="3">
    <source>
        <dbReference type="EMBL" id="MFD2239088.1"/>
    </source>
</evidence>
<feature type="chain" id="PRO_5047541790" evidence="2">
    <location>
        <begin position="27"/>
        <end position="325"/>
    </location>
</feature>
<reference evidence="4" key="1">
    <citation type="journal article" date="2019" name="Int. J. Syst. Evol. Microbiol.">
        <title>The Global Catalogue of Microorganisms (GCM) 10K type strain sequencing project: providing services to taxonomists for standard genome sequencing and annotation.</title>
        <authorList>
            <consortium name="The Broad Institute Genomics Platform"/>
            <consortium name="The Broad Institute Genome Sequencing Center for Infectious Disease"/>
            <person name="Wu L."/>
            <person name="Ma J."/>
        </authorList>
    </citation>
    <scope>NUCLEOTIDE SEQUENCE [LARGE SCALE GENOMIC DNA]</scope>
    <source>
        <strain evidence="4">ZS-35-S2</strain>
    </source>
</reference>
<dbReference type="RefSeq" id="WP_209738588.1">
    <property type="nucleotide sequence ID" value="NZ_CP072611.1"/>
</dbReference>
<accession>A0ABW5CQL7</accession>
<comment type="similarity">
    <text evidence="1">Belongs to the UPF0065 (bug) family.</text>
</comment>
<dbReference type="CDD" id="cd13578">
    <property type="entry name" value="PBP2_Bug27"/>
    <property type="match status" value="1"/>
</dbReference>
<organism evidence="3 4">
    <name type="scientific">Aureimonas populi</name>
    <dbReference type="NCBI Taxonomy" id="1701758"/>
    <lineage>
        <taxon>Bacteria</taxon>
        <taxon>Pseudomonadati</taxon>
        <taxon>Pseudomonadota</taxon>
        <taxon>Alphaproteobacteria</taxon>
        <taxon>Hyphomicrobiales</taxon>
        <taxon>Aurantimonadaceae</taxon>
        <taxon>Aureimonas</taxon>
    </lineage>
</organism>
<dbReference type="SUPFAM" id="SSF53850">
    <property type="entry name" value="Periplasmic binding protein-like II"/>
    <property type="match status" value="1"/>
</dbReference>
<comment type="caution">
    <text evidence="3">The sequence shown here is derived from an EMBL/GenBank/DDBJ whole genome shotgun (WGS) entry which is preliminary data.</text>
</comment>
<dbReference type="PANTHER" id="PTHR42928:SF5">
    <property type="entry name" value="BLR1237 PROTEIN"/>
    <property type="match status" value="1"/>
</dbReference>
<evidence type="ECO:0000256" key="2">
    <source>
        <dbReference type="SAM" id="SignalP"/>
    </source>
</evidence>
<dbReference type="Pfam" id="PF03401">
    <property type="entry name" value="TctC"/>
    <property type="match status" value="1"/>
</dbReference>
<evidence type="ECO:0000313" key="4">
    <source>
        <dbReference type="Proteomes" id="UP001597371"/>
    </source>
</evidence>
<dbReference type="Proteomes" id="UP001597371">
    <property type="component" value="Unassembled WGS sequence"/>
</dbReference>
<keyword evidence="4" id="KW-1185">Reference proteome</keyword>
<dbReference type="PIRSF" id="PIRSF017082">
    <property type="entry name" value="YflP"/>
    <property type="match status" value="1"/>
</dbReference>
<sequence length="325" mass="34057">MNRRMIILAATLALVAPWSAPALSQAAYPSQPVIWVVPFPPGGAMDVMARALGGELAQALGQPFVIENKPGAGGNIGLSEVARAEADGHTIVIVANGMAVNPYLYTEPGYDPVEDFEPVVMVGVVPNVLVANPQYNSAETVEEVIAQAKKAPGEMSVGSAGIGTSIHLASELFQSLTGTEFLHVPYRGSGPAIPDILGGRIDYMFDSVTSAQPHIASGALRAIAVTTPQRSAALPDVPTIAEAGVPGYELIPWFGVFTPDGTPPETIAVLNEAINEALASPQVLERFAAIGAEPIGGTPEELRDHLRHEINVWGVLVPERGIRAE</sequence>
<name>A0ABW5CQL7_9HYPH</name>
<evidence type="ECO:0000256" key="1">
    <source>
        <dbReference type="ARBA" id="ARBA00006987"/>
    </source>
</evidence>
<protein>
    <submittedName>
        <fullName evidence="3">Bug family tripartite tricarboxylate transporter substrate binding protein</fullName>
    </submittedName>
</protein>
<keyword evidence="2" id="KW-0732">Signal</keyword>
<dbReference type="PANTHER" id="PTHR42928">
    <property type="entry name" value="TRICARBOXYLATE-BINDING PROTEIN"/>
    <property type="match status" value="1"/>
</dbReference>
<dbReference type="Gene3D" id="3.40.190.10">
    <property type="entry name" value="Periplasmic binding protein-like II"/>
    <property type="match status" value="1"/>
</dbReference>